<dbReference type="AlphaFoldDB" id="A0AAD0XHI8"/>
<gene>
    <name evidence="2" type="ORF">RC54_12500</name>
</gene>
<dbReference type="InterPro" id="IPR046148">
    <property type="entry name" value="Septknot"/>
</dbReference>
<evidence type="ECO:0000259" key="1">
    <source>
        <dbReference type="Pfam" id="PF19647"/>
    </source>
</evidence>
<dbReference type="EMBL" id="CP024996">
    <property type="protein sequence ID" value="AYR24590.1"/>
    <property type="molecule type" value="Genomic_DNA"/>
</dbReference>
<feature type="domain" description="7(1) septoil knot" evidence="1">
    <location>
        <begin position="1"/>
        <end position="82"/>
    </location>
</feature>
<proteinExistence type="predicted"/>
<evidence type="ECO:0000313" key="3">
    <source>
        <dbReference type="Proteomes" id="UP000269199"/>
    </source>
</evidence>
<protein>
    <recommendedName>
        <fullName evidence="1">7(1) septoil knot domain-containing protein</fullName>
    </recommendedName>
</protein>
<reference evidence="2 3" key="1">
    <citation type="submission" date="2017-11" db="EMBL/GenBank/DDBJ databases">
        <title>Complete genome sequence of Herbaspirillum rubrisubalbicans DSM 11543.</title>
        <authorList>
            <person name="Chen M."/>
            <person name="An Q."/>
        </authorList>
    </citation>
    <scope>NUCLEOTIDE SEQUENCE [LARGE SCALE GENOMIC DNA]</scope>
    <source>
        <strain evidence="2 3">DSM 11543</strain>
    </source>
</reference>
<sequence>MARIYQTTSMGDATLRVALVADLGMADLLVYRVADQGSAQGDGFWYITKDRHEATSRLVFTSIGMAQVKVHFVDDWGRAGWQNGSRQALRYHGKF</sequence>
<dbReference type="Proteomes" id="UP000269199">
    <property type="component" value="Chromosome"/>
</dbReference>
<evidence type="ECO:0000313" key="2">
    <source>
        <dbReference type="EMBL" id="AYR24590.1"/>
    </source>
</evidence>
<dbReference type="RefSeq" id="WP_058895515.1">
    <property type="nucleotide sequence ID" value="NZ_CP024996.1"/>
</dbReference>
<organism evidence="2 3">
    <name type="scientific">Herbaspirillum rubrisubalbicans</name>
    <dbReference type="NCBI Taxonomy" id="80842"/>
    <lineage>
        <taxon>Bacteria</taxon>
        <taxon>Pseudomonadati</taxon>
        <taxon>Pseudomonadota</taxon>
        <taxon>Betaproteobacteria</taxon>
        <taxon>Burkholderiales</taxon>
        <taxon>Oxalobacteraceae</taxon>
        <taxon>Herbaspirillum</taxon>
    </lineage>
</organism>
<name>A0AAD0XHI8_9BURK</name>
<accession>A0AAD0XHI8</accession>
<dbReference type="Pfam" id="PF19647">
    <property type="entry name" value="Septknot"/>
    <property type="match status" value="1"/>
</dbReference>